<feature type="region of interest" description="Disordered" evidence="6">
    <location>
        <begin position="630"/>
        <end position="663"/>
    </location>
</feature>
<feature type="compositionally biased region" description="Pro residues" evidence="6">
    <location>
        <begin position="649"/>
        <end position="661"/>
    </location>
</feature>
<organism evidence="8 9">
    <name type="scientific">Podospora pseudopauciseta</name>
    <dbReference type="NCBI Taxonomy" id="2093780"/>
    <lineage>
        <taxon>Eukaryota</taxon>
        <taxon>Fungi</taxon>
        <taxon>Dikarya</taxon>
        <taxon>Ascomycota</taxon>
        <taxon>Pezizomycotina</taxon>
        <taxon>Sordariomycetes</taxon>
        <taxon>Sordariomycetidae</taxon>
        <taxon>Sordariales</taxon>
        <taxon>Podosporaceae</taxon>
        <taxon>Podospora</taxon>
    </lineage>
</organism>
<evidence type="ECO:0000313" key="8">
    <source>
        <dbReference type="EMBL" id="KAK4674147.1"/>
    </source>
</evidence>
<feature type="compositionally biased region" description="Basic and acidic residues" evidence="6">
    <location>
        <begin position="145"/>
        <end position="155"/>
    </location>
</feature>
<feature type="compositionally biased region" description="Acidic residues" evidence="6">
    <location>
        <begin position="84"/>
        <end position="93"/>
    </location>
</feature>
<proteinExistence type="inferred from homology"/>
<dbReference type="Pfam" id="PF07522">
    <property type="entry name" value="DRMBL"/>
    <property type="match status" value="1"/>
</dbReference>
<feature type="domain" description="DNA repair metallo-beta-lactamase" evidence="7">
    <location>
        <begin position="725"/>
        <end position="861"/>
    </location>
</feature>
<dbReference type="Proteomes" id="UP001326199">
    <property type="component" value="Unassembled WGS sequence"/>
</dbReference>
<evidence type="ECO:0000313" key="9">
    <source>
        <dbReference type="Proteomes" id="UP001326199"/>
    </source>
</evidence>
<evidence type="ECO:0000256" key="2">
    <source>
        <dbReference type="ARBA" id="ARBA00010304"/>
    </source>
</evidence>
<sequence>MAPARISKAKPKTAATPKPKLKQKTITPNKAPGARMKVQPVTKGPKVTTKPNASILSYFKKTEDEDLFIGGVEGGVEGGVGEGREEDEEDMYGADDYVKRPVEEEGGGGRYNENGGSVKKRRLSFGLQEGGEESRAVSVDVESTTVKKEQNEPRKPPAKKKVPNPFLDDSSSDEDGDKNETSNDDDSTTPSRVRPTLASADPAENVCETTTGDRLTNGTRITDRDDEDQDQEVKGKVLLLRHETSGANLTSNEGPAEEEPIDELGEEEFDEDFTGEELQAMRDMEEQAMLEGYEEFGMDRRTDEEMMEACPICGGSLAGASEQVASEHVNACLDGNPTPLPQPKPPAALEENKEIDGAEVGKRFAKAAVPRPGQANPISFGEKTSPGSSGSAFAKLMSGHAEDTAWAAAAAAENASRGMPAYKRTCPFYKIMPGFSICVDAFRYGAVEGCKAYFLSHFHSDHYIGLTANWTHGPIYCSKVTGSLVKTQLKTAAKYVVELEFDKTVPVPHTKGVTVTMIPANHCPGSSLFLFEKAMGGGKTHRILHCGDFRACQAHLEHPQLSPETIDAVTGKTKHQKIDVCYLDTTYLNPKYSFPPQKDVIATCAEMSSLLNQALISNDDKEWDSLLRRREGGAPSTSVSKFFNTTTNDPPPPPSKPPTPTAPLNAFTALSGNPQPSQRNRLLILCGTYSIGKERICVGIALALESKIYASPYKLKIVNQLDDPELISLLTPNPQEAQVHLASLSDLNKENLISYLEENRRFGFSRIVGFKPSGWNYRPPSLKSLNIKADMAPGSVPMEQLLYGKAWRSRFRKADLIPMRGSTKEGVLLGVPYSEHSSFRELAIFVMGLRIGRVVPTVNVGSEQSRKRMKGWIDRWIVERGRLKGGRLEVKEGVDGREEEEEEEEEEGVVYW</sequence>
<dbReference type="PANTHER" id="PTHR23240:SF6">
    <property type="entry name" value="DNA CROSS-LINK REPAIR 1A PROTEIN"/>
    <property type="match status" value="1"/>
</dbReference>
<feature type="compositionally biased region" description="Gly residues" evidence="6">
    <location>
        <begin position="71"/>
        <end position="81"/>
    </location>
</feature>
<feature type="compositionally biased region" description="Acidic residues" evidence="6">
    <location>
        <begin position="170"/>
        <end position="187"/>
    </location>
</feature>
<keyword evidence="4" id="KW-0234">DNA repair</keyword>
<evidence type="ECO:0000256" key="4">
    <source>
        <dbReference type="ARBA" id="ARBA00023204"/>
    </source>
</evidence>
<keyword evidence="3" id="KW-0227">DNA damage</keyword>
<accession>A0ABR0I1C1</accession>
<gene>
    <name evidence="8" type="primary">pso2</name>
    <name evidence="8" type="ORF">QC763_117880</name>
</gene>
<feature type="compositionally biased region" description="Basic and acidic residues" evidence="6">
    <location>
        <begin position="231"/>
        <end position="244"/>
    </location>
</feature>
<name>A0ABR0I1C1_9PEZI</name>
<evidence type="ECO:0000256" key="1">
    <source>
        <dbReference type="ARBA" id="ARBA00004123"/>
    </source>
</evidence>
<feature type="compositionally biased region" description="Acidic residues" evidence="6">
    <location>
        <begin position="897"/>
        <end position="912"/>
    </location>
</feature>
<evidence type="ECO:0000256" key="6">
    <source>
        <dbReference type="SAM" id="MobiDB-lite"/>
    </source>
</evidence>
<reference evidence="8 9" key="1">
    <citation type="journal article" date="2023" name="bioRxiv">
        <title>High-quality genome assemblies of four members of thePodospora anserinaspecies complex.</title>
        <authorList>
            <person name="Ament-Velasquez S.L."/>
            <person name="Vogan A.A."/>
            <person name="Wallerman O."/>
            <person name="Hartmann F."/>
            <person name="Gautier V."/>
            <person name="Silar P."/>
            <person name="Giraud T."/>
            <person name="Johannesson H."/>
        </authorList>
    </citation>
    <scope>NUCLEOTIDE SEQUENCE [LARGE SCALE GENOMIC DNA]</scope>
    <source>
        <strain evidence="8 9">CBS 411.78</strain>
    </source>
</reference>
<dbReference type="SUPFAM" id="SSF56281">
    <property type="entry name" value="Metallo-hydrolase/oxidoreductase"/>
    <property type="match status" value="1"/>
</dbReference>
<comment type="similarity">
    <text evidence="2">Belongs to the DNA repair metallo-beta-lactamase (DRMBL) family.</text>
</comment>
<dbReference type="InterPro" id="IPR011084">
    <property type="entry name" value="DRMBL"/>
</dbReference>
<feature type="compositionally biased region" description="Polar residues" evidence="6">
    <location>
        <begin position="635"/>
        <end position="644"/>
    </location>
</feature>
<dbReference type="Gene3D" id="3.60.15.10">
    <property type="entry name" value="Ribonuclease Z/Hydroxyacylglutathione hydrolase-like"/>
    <property type="match status" value="1"/>
</dbReference>
<feature type="region of interest" description="Disordered" evidence="6">
    <location>
        <begin position="1"/>
        <end position="50"/>
    </location>
</feature>
<protein>
    <submittedName>
        <fullName evidence="8">DNA cross-link repair protein PSO2/SNM1</fullName>
    </submittedName>
</protein>
<keyword evidence="5" id="KW-0539">Nucleus</keyword>
<feature type="compositionally biased region" description="Acidic residues" evidence="6">
    <location>
        <begin position="255"/>
        <end position="267"/>
    </location>
</feature>
<comment type="subcellular location">
    <subcellularLocation>
        <location evidence="1">Nucleus</location>
    </subcellularLocation>
</comment>
<dbReference type="EMBL" id="JAFFHB010000001">
    <property type="protein sequence ID" value="KAK4674147.1"/>
    <property type="molecule type" value="Genomic_DNA"/>
</dbReference>
<dbReference type="CDD" id="cd16273">
    <property type="entry name" value="SNM1A-1C-like_MBL-fold"/>
    <property type="match status" value="1"/>
</dbReference>
<dbReference type="PANTHER" id="PTHR23240">
    <property type="entry name" value="DNA CROSS-LINK REPAIR PROTEIN PSO2/SNM1-RELATED"/>
    <property type="match status" value="1"/>
</dbReference>
<feature type="region of interest" description="Disordered" evidence="6">
    <location>
        <begin position="892"/>
        <end position="912"/>
    </location>
</feature>
<feature type="region of interest" description="Disordered" evidence="6">
    <location>
        <begin position="70"/>
        <end position="267"/>
    </location>
</feature>
<dbReference type="GeneID" id="87928721"/>
<evidence type="ECO:0000256" key="3">
    <source>
        <dbReference type="ARBA" id="ARBA00022763"/>
    </source>
</evidence>
<feature type="compositionally biased region" description="Polar residues" evidence="6">
    <location>
        <begin position="207"/>
        <end position="220"/>
    </location>
</feature>
<evidence type="ECO:0000256" key="5">
    <source>
        <dbReference type="ARBA" id="ARBA00023242"/>
    </source>
</evidence>
<dbReference type="RefSeq" id="XP_062771469.1">
    <property type="nucleotide sequence ID" value="XM_062908378.1"/>
</dbReference>
<dbReference type="InterPro" id="IPR036866">
    <property type="entry name" value="RibonucZ/Hydroxyglut_hydro"/>
</dbReference>
<dbReference type="Gene3D" id="3.40.50.12650">
    <property type="match status" value="1"/>
</dbReference>
<evidence type="ECO:0000259" key="7">
    <source>
        <dbReference type="Pfam" id="PF07522"/>
    </source>
</evidence>
<keyword evidence="9" id="KW-1185">Reference proteome</keyword>
<comment type="caution">
    <text evidence="8">The sequence shown here is derived from an EMBL/GenBank/DDBJ whole genome shotgun (WGS) entry which is preliminary data.</text>
</comment>